<accession>A0A545T3P2</accession>
<dbReference type="GO" id="GO:0050660">
    <property type="term" value="F:flavin adenine dinucleotide binding"/>
    <property type="evidence" value="ECO:0007669"/>
    <property type="project" value="InterPro"/>
</dbReference>
<dbReference type="InterPro" id="IPR013786">
    <property type="entry name" value="AcylCoA_DH/ox_N"/>
</dbReference>
<dbReference type="Gene3D" id="1.20.140.10">
    <property type="entry name" value="Butyryl-CoA Dehydrogenase, subunit A, domain 3"/>
    <property type="match status" value="1"/>
</dbReference>
<dbReference type="InterPro" id="IPR052166">
    <property type="entry name" value="Diverse_Acyl-CoA_DH"/>
</dbReference>
<comment type="similarity">
    <text evidence="2 10">Belongs to the acyl-CoA dehydrogenase family.</text>
</comment>
<evidence type="ECO:0000256" key="4">
    <source>
        <dbReference type="ARBA" id="ARBA00022827"/>
    </source>
</evidence>
<dbReference type="Pfam" id="PF00441">
    <property type="entry name" value="Acyl-CoA_dh_1"/>
    <property type="match status" value="1"/>
</dbReference>
<evidence type="ECO:0000256" key="10">
    <source>
        <dbReference type="RuleBase" id="RU362125"/>
    </source>
</evidence>
<evidence type="ECO:0000256" key="8">
    <source>
        <dbReference type="ARBA" id="ARBA00066694"/>
    </source>
</evidence>
<dbReference type="PANTHER" id="PTHR42803:SF1">
    <property type="entry name" value="BROAD-SPECIFICITY LINEAR ACYL-COA DEHYDROGENASE FADE5"/>
    <property type="match status" value="1"/>
</dbReference>
<protein>
    <recommendedName>
        <fullName evidence="9">3-methylmercaptopropionyl-CoA dehydrogenase</fullName>
        <ecNumber evidence="8">1.3.99.41</ecNumber>
    </recommendedName>
</protein>
<dbReference type="EC" id="1.3.99.41" evidence="8"/>
<dbReference type="PANTHER" id="PTHR42803">
    <property type="entry name" value="ACYL-COA DEHYDROGENASE"/>
    <property type="match status" value="1"/>
</dbReference>
<dbReference type="InterPro" id="IPR009075">
    <property type="entry name" value="AcylCo_DH/oxidase_C"/>
</dbReference>
<feature type="domain" description="Acetyl-CoA dehydrogenase-like C-terminal" evidence="14">
    <location>
        <begin position="468"/>
        <end position="591"/>
    </location>
</feature>
<dbReference type="Pfam" id="PF02771">
    <property type="entry name" value="Acyl-CoA_dh_N"/>
    <property type="match status" value="1"/>
</dbReference>
<dbReference type="Pfam" id="PF12806">
    <property type="entry name" value="Acyl-CoA_dh_C"/>
    <property type="match status" value="1"/>
</dbReference>
<dbReference type="InterPro" id="IPR037069">
    <property type="entry name" value="AcylCoA_DH/ox_N_sf"/>
</dbReference>
<evidence type="ECO:0000256" key="1">
    <source>
        <dbReference type="ARBA" id="ARBA00001974"/>
    </source>
</evidence>
<evidence type="ECO:0000259" key="13">
    <source>
        <dbReference type="Pfam" id="PF02771"/>
    </source>
</evidence>
<dbReference type="FunFam" id="2.40.110.10:FF:000031">
    <property type="entry name" value="Acyl-CoA dehydrogenase, putative"/>
    <property type="match status" value="1"/>
</dbReference>
<comment type="function">
    <text evidence="7">Involved in the assimilation of dimethylsulphoniopropionate (DMSP), an important compound in the fixation of carbon in marine phytoplankton, by mediating the conversion of 3-(methylthio)propanoyl-CoA (MMPA-CoA) to 3-(methylthio)acryloyl-CoA (MTA-CoA).</text>
</comment>
<dbReference type="SUPFAM" id="SSF56645">
    <property type="entry name" value="Acyl-CoA dehydrogenase NM domain-like"/>
    <property type="match status" value="1"/>
</dbReference>
<keyword evidence="5 10" id="KW-0560">Oxidoreductase</keyword>
<dbReference type="InterPro" id="IPR046373">
    <property type="entry name" value="Acyl-CoA_Oxase/DH_mid-dom_sf"/>
</dbReference>
<evidence type="ECO:0000256" key="6">
    <source>
        <dbReference type="ARBA" id="ARBA00051388"/>
    </source>
</evidence>
<dbReference type="Gene3D" id="2.40.110.10">
    <property type="entry name" value="Butyryl-CoA Dehydrogenase, subunit A, domain 2"/>
    <property type="match status" value="1"/>
</dbReference>
<evidence type="ECO:0000259" key="12">
    <source>
        <dbReference type="Pfam" id="PF02770"/>
    </source>
</evidence>
<proteinExistence type="inferred from homology"/>
<dbReference type="Pfam" id="PF02770">
    <property type="entry name" value="Acyl-CoA_dh_M"/>
    <property type="match status" value="1"/>
</dbReference>
<comment type="catalytic activity">
    <reaction evidence="6">
        <text>3-(methylsulfanyl)propanoyl-CoA + oxidized [electron-transfer flavoprotein] + H(+) = 3-(methylsulfanyl)acryloyl-CoA + reduced [electron-transfer flavoprotein]</text>
        <dbReference type="Rhea" id="RHEA:52612"/>
        <dbReference type="Rhea" id="RHEA-COMP:10685"/>
        <dbReference type="Rhea" id="RHEA-COMP:10686"/>
        <dbReference type="ChEBI" id="CHEBI:15378"/>
        <dbReference type="ChEBI" id="CHEBI:57692"/>
        <dbReference type="ChEBI" id="CHEBI:58307"/>
        <dbReference type="ChEBI" id="CHEBI:82815"/>
        <dbReference type="ChEBI" id="CHEBI:84994"/>
        <dbReference type="EC" id="1.3.99.41"/>
    </reaction>
    <physiologicalReaction direction="left-to-right" evidence="6">
        <dbReference type="Rhea" id="RHEA:52613"/>
    </physiologicalReaction>
</comment>
<evidence type="ECO:0000259" key="14">
    <source>
        <dbReference type="Pfam" id="PF12806"/>
    </source>
</evidence>
<feature type="domain" description="Acyl-CoA dehydrogenase/oxidase C-terminal" evidence="11">
    <location>
        <begin position="283"/>
        <end position="452"/>
    </location>
</feature>
<dbReference type="RefSeq" id="WP_142928606.1">
    <property type="nucleotide sequence ID" value="NZ_ML660099.1"/>
</dbReference>
<feature type="domain" description="Acyl-CoA oxidase/dehydrogenase middle" evidence="12">
    <location>
        <begin position="163"/>
        <end position="272"/>
    </location>
</feature>
<comment type="cofactor">
    <cofactor evidence="1 10">
        <name>FAD</name>
        <dbReference type="ChEBI" id="CHEBI:57692"/>
    </cofactor>
</comment>
<reference evidence="15 16" key="1">
    <citation type="submission" date="2019-06" db="EMBL/GenBank/DDBJ databases">
        <title>Whole genome sequence for Cellvibrionaceae sp. R142.</title>
        <authorList>
            <person name="Wang G."/>
        </authorList>
    </citation>
    <scope>NUCLEOTIDE SEQUENCE [LARGE SCALE GENOMIC DNA]</scope>
    <source>
        <strain evidence="15 16">R142</strain>
    </source>
</reference>
<evidence type="ECO:0000256" key="7">
    <source>
        <dbReference type="ARBA" id="ARBA00058683"/>
    </source>
</evidence>
<evidence type="ECO:0000259" key="11">
    <source>
        <dbReference type="Pfam" id="PF00441"/>
    </source>
</evidence>
<comment type="caution">
    <text evidence="15">The sequence shown here is derived from an EMBL/GenBank/DDBJ whole genome shotgun (WGS) entry which is preliminary data.</text>
</comment>
<gene>
    <name evidence="15" type="ORF">FKG94_19495</name>
</gene>
<evidence type="ECO:0000313" key="15">
    <source>
        <dbReference type="EMBL" id="TQV71830.1"/>
    </source>
</evidence>
<dbReference type="SUPFAM" id="SSF47203">
    <property type="entry name" value="Acyl-CoA dehydrogenase C-terminal domain-like"/>
    <property type="match status" value="1"/>
</dbReference>
<dbReference type="AlphaFoldDB" id="A0A545T3P2"/>
<name>A0A545T3P2_9GAMM</name>
<dbReference type="EMBL" id="VHSG01000020">
    <property type="protein sequence ID" value="TQV71830.1"/>
    <property type="molecule type" value="Genomic_DNA"/>
</dbReference>
<keyword evidence="16" id="KW-1185">Reference proteome</keyword>
<sequence>MAEYKAPLRDMRFVIKEVLEVDKLWSALAGTREQVDVDTADAILEEAAKIAAEAVAPLSREADEHGCRWQDHQVTTPPGFKEAYQTYAEGGWCGLGGNPAFGGMGMPKTLVAQVEEMVQGADMSFGLAPMLSAGACLSLDAHGSDALKQTYLPKLYDGTWAGAMDLTEPHAGTDLGMIRTRAEPDADGSYSLTGTKIFITWGEHDMAENIIHLVLAKLPDAPTGSKGISLFLVPKILVNTDGSLGERNAVTCGSIEKKMGIKASATCVMNYDGAKGWLVGEVNQGLACMFTMMNYERLGVGIQGLGAAEASYQNAADYACERLQGRSPEGIKNPDRAADPIIVHPDVRRMLLTMRAFNEGSRAFSTYVARWLDIAKFSDVAAEQEEAAGMVALLTPIAKAFITDKGLEATLIGQQVLGGHGFIREWGQEQLVRDTRITQIYEGTNGVQAMDLIGRKTVAAGGRYFRQFAGEVDAFIQANSDSEELAEFIQPLGAELARLQQVTEAVIAQAERDPNAPGAAAVEYLHLFGYTIYAYLWARMAKAALAGGSGGEADFYRAKLVVARFFFQRLLPQTQALSAHILAGSDTLMALEAELF</sequence>
<dbReference type="InterPro" id="IPR025878">
    <property type="entry name" value="Acyl-CoA_dh-like_C_dom"/>
</dbReference>
<keyword evidence="4 10" id="KW-0274">FAD</keyword>
<organism evidence="15 16">
    <name type="scientific">Exilibacterium tricleocarpae</name>
    <dbReference type="NCBI Taxonomy" id="2591008"/>
    <lineage>
        <taxon>Bacteria</taxon>
        <taxon>Pseudomonadati</taxon>
        <taxon>Pseudomonadota</taxon>
        <taxon>Gammaproteobacteria</taxon>
        <taxon>Cellvibrionales</taxon>
        <taxon>Cellvibrionaceae</taxon>
        <taxon>Exilibacterium</taxon>
    </lineage>
</organism>
<dbReference type="InterPro" id="IPR036250">
    <property type="entry name" value="AcylCo_DH-like_C"/>
</dbReference>
<dbReference type="OrthoDB" id="9807883at2"/>
<dbReference type="InterPro" id="IPR009100">
    <property type="entry name" value="AcylCoA_DH/oxidase_NM_dom_sf"/>
</dbReference>
<dbReference type="Proteomes" id="UP000319732">
    <property type="component" value="Unassembled WGS sequence"/>
</dbReference>
<evidence type="ECO:0000256" key="5">
    <source>
        <dbReference type="ARBA" id="ARBA00023002"/>
    </source>
</evidence>
<evidence type="ECO:0000256" key="9">
    <source>
        <dbReference type="ARBA" id="ARBA00069043"/>
    </source>
</evidence>
<dbReference type="GO" id="GO:0016627">
    <property type="term" value="F:oxidoreductase activity, acting on the CH-CH group of donors"/>
    <property type="evidence" value="ECO:0007669"/>
    <property type="project" value="InterPro"/>
</dbReference>
<feature type="domain" description="Acyl-CoA dehydrogenase/oxidase N-terminal" evidence="13">
    <location>
        <begin position="40"/>
        <end position="158"/>
    </location>
</feature>
<dbReference type="Gene3D" id="1.10.540.10">
    <property type="entry name" value="Acyl-CoA dehydrogenase/oxidase, N-terminal domain"/>
    <property type="match status" value="1"/>
</dbReference>
<evidence type="ECO:0000313" key="16">
    <source>
        <dbReference type="Proteomes" id="UP000319732"/>
    </source>
</evidence>
<evidence type="ECO:0000256" key="3">
    <source>
        <dbReference type="ARBA" id="ARBA00022630"/>
    </source>
</evidence>
<dbReference type="InterPro" id="IPR006091">
    <property type="entry name" value="Acyl-CoA_Oxase/DH_mid-dom"/>
</dbReference>
<evidence type="ECO:0000256" key="2">
    <source>
        <dbReference type="ARBA" id="ARBA00009347"/>
    </source>
</evidence>
<keyword evidence="3 10" id="KW-0285">Flavoprotein</keyword>